<evidence type="ECO:0000313" key="3">
    <source>
        <dbReference type="Proteomes" id="UP001141950"/>
    </source>
</evidence>
<evidence type="ECO:0000256" key="1">
    <source>
        <dbReference type="SAM" id="MobiDB-lite"/>
    </source>
</evidence>
<sequence length="108" mass="12268">MTFKPLDLQISVPRTQEYGGMHQQALQRPIAEQTMLASQSAKQTEELRRQNTGIEKSSNLDVKTDQDSADGKAYKKRKKKRDASNQGEESSLEPPAHPFKGHHFDIKF</sequence>
<feature type="region of interest" description="Disordered" evidence="1">
    <location>
        <begin position="35"/>
        <end position="108"/>
    </location>
</feature>
<dbReference type="RefSeq" id="WP_257446779.1">
    <property type="nucleotide sequence ID" value="NZ_JANIPJ010000009.1"/>
</dbReference>
<accession>A0A9X2S933</accession>
<dbReference type="AlphaFoldDB" id="A0A9X2S933"/>
<dbReference type="EMBL" id="JANIPJ010000009">
    <property type="protein sequence ID" value="MCR2805039.1"/>
    <property type="molecule type" value="Genomic_DNA"/>
</dbReference>
<proteinExistence type="predicted"/>
<keyword evidence="3" id="KW-1185">Reference proteome</keyword>
<name>A0A9X2S933_9BACL</name>
<evidence type="ECO:0000313" key="2">
    <source>
        <dbReference type="EMBL" id="MCR2805039.1"/>
    </source>
</evidence>
<protein>
    <recommendedName>
        <fullName evidence="4">RNA polymerase subunit sigma</fullName>
    </recommendedName>
</protein>
<comment type="caution">
    <text evidence="2">The sequence shown here is derived from an EMBL/GenBank/DDBJ whole genome shotgun (WGS) entry which is preliminary data.</text>
</comment>
<feature type="compositionally biased region" description="Basic and acidic residues" evidence="1">
    <location>
        <begin position="62"/>
        <end position="73"/>
    </location>
</feature>
<dbReference type="Proteomes" id="UP001141950">
    <property type="component" value="Unassembled WGS sequence"/>
</dbReference>
<organism evidence="2 3">
    <name type="scientific">Paenibacillus soyae</name>
    <dbReference type="NCBI Taxonomy" id="2969249"/>
    <lineage>
        <taxon>Bacteria</taxon>
        <taxon>Bacillati</taxon>
        <taxon>Bacillota</taxon>
        <taxon>Bacilli</taxon>
        <taxon>Bacillales</taxon>
        <taxon>Paenibacillaceae</taxon>
        <taxon>Paenibacillus</taxon>
    </lineage>
</organism>
<evidence type="ECO:0008006" key="4">
    <source>
        <dbReference type="Google" id="ProtNLM"/>
    </source>
</evidence>
<feature type="compositionally biased region" description="Polar residues" evidence="1">
    <location>
        <begin position="50"/>
        <end position="61"/>
    </location>
</feature>
<reference evidence="2" key="1">
    <citation type="submission" date="2022-08" db="EMBL/GenBank/DDBJ databases">
        <title>The genomic sequence of strain Paenibacillus sp. SCIV0701.</title>
        <authorList>
            <person name="Zhao H."/>
        </authorList>
    </citation>
    <scope>NUCLEOTIDE SEQUENCE</scope>
    <source>
        <strain evidence="2">SCIV0701</strain>
    </source>
</reference>
<gene>
    <name evidence="2" type="ORF">NQZ67_14230</name>
</gene>